<dbReference type="Proteomes" id="UP000708208">
    <property type="component" value="Unassembled WGS sequence"/>
</dbReference>
<sequence length="36" mass="3942">DFKENCVRNIAGGISIEVLITGKASEESSEVLKEFE</sequence>
<dbReference type="EMBL" id="CAJVCH010284642">
    <property type="protein sequence ID" value="CAG7784859.1"/>
    <property type="molecule type" value="Genomic_DNA"/>
</dbReference>
<name>A0A8J2PFN5_9HEXA</name>
<organism evidence="1 2">
    <name type="scientific">Allacma fusca</name>
    <dbReference type="NCBI Taxonomy" id="39272"/>
    <lineage>
        <taxon>Eukaryota</taxon>
        <taxon>Metazoa</taxon>
        <taxon>Ecdysozoa</taxon>
        <taxon>Arthropoda</taxon>
        <taxon>Hexapoda</taxon>
        <taxon>Collembola</taxon>
        <taxon>Symphypleona</taxon>
        <taxon>Sminthuridae</taxon>
        <taxon>Allacma</taxon>
    </lineage>
</organism>
<feature type="non-terminal residue" evidence="1">
    <location>
        <position position="1"/>
    </location>
</feature>
<reference evidence="1" key="1">
    <citation type="submission" date="2021-06" db="EMBL/GenBank/DDBJ databases">
        <authorList>
            <person name="Hodson N. C."/>
            <person name="Mongue J. A."/>
            <person name="Jaron S. K."/>
        </authorList>
    </citation>
    <scope>NUCLEOTIDE SEQUENCE</scope>
</reference>
<dbReference type="AlphaFoldDB" id="A0A8J2PFN5"/>
<gene>
    <name evidence="1" type="ORF">AFUS01_LOCUS23520</name>
</gene>
<keyword evidence="2" id="KW-1185">Reference proteome</keyword>
<comment type="caution">
    <text evidence="1">The sequence shown here is derived from an EMBL/GenBank/DDBJ whole genome shotgun (WGS) entry which is preliminary data.</text>
</comment>
<accession>A0A8J2PFN5</accession>
<evidence type="ECO:0000313" key="2">
    <source>
        <dbReference type="Proteomes" id="UP000708208"/>
    </source>
</evidence>
<proteinExistence type="predicted"/>
<evidence type="ECO:0000313" key="1">
    <source>
        <dbReference type="EMBL" id="CAG7784859.1"/>
    </source>
</evidence>
<protein>
    <submittedName>
        <fullName evidence="1">Uncharacterized protein</fullName>
    </submittedName>
</protein>